<dbReference type="SUPFAM" id="SSF51735">
    <property type="entry name" value="NAD(P)-binding Rossmann-fold domains"/>
    <property type="match status" value="1"/>
</dbReference>
<evidence type="ECO:0000313" key="3">
    <source>
        <dbReference type="Proteomes" id="UP000636010"/>
    </source>
</evidence>
<dbReference type="EMBL" id="BMEC01000007">
    <property type="protein sequence ID" value="GGC38062.1"/>
    <property type="molecule type" value="Genomic_DNA"/>
</dbReference>
<dbReference type="InterPro" id="IPR036291">
    <property type="entry name" value="NAD(P)-bd_dom_sf"/>
</dbReference>
<gene>
    <name evidence="2" type="primary">fabG</name>
    <name evidence="2" type="ORF">GCM10011506_24300</name>
</gene>
<proteinExistence type="inferred from homology"/>
<dbReference type="Gene3D" id="3.40.50.720">
    <property type="entry name" value="NAD(P)-binding Rossmann-like Domain"/>
    <property type="match status" value="1"/>
</dbReference>
<dbReference type="Pfam" id="PF00106">
    <property type="entry name" value="adh_short"/>
    <property type="match status" value="1"/>
</dbReference>
<dbReference type="PRINTS" id="PR00081">
    <property type="entry name" value="GDHRDH"/>
</dbReference>
<organism evidence="2 3">
    <name type="scientific">Marivirga lumbricoides</name>
    <dbReference type="NCBI Taxonomy" id="1046115"/>
    <lineage>
        <taxon>Bacteria</taxon>
        <taxon>Pseudomonadati</taxon>
        <taxon>Bacteroidota</taxon>
        <taxon>Cytophagia</taxon>
        <taxon>Cytophagales</taxon>
        <taxon>Marivirgaceae</taxon>
        <taxon>Marivirga</taxon>
    </lineage>
</organism>
<comment type="caution">
    <text evidence="2">The sequence shown here is derived from an EMBL/GenBank/DDBJ whole genome shotgun (WGS) entry which is preliminary data.</text>
</comment>
<dbReference type="InterPro" id="IPR002347">
    <property type="entry name" value="SDR_fam"/>
</dbReference>
<evidence type="ECO:0000256" key="1">
    <source>
        <dbReference type="ARBA" id="ARBA00006484"/>
    </source>
</evidence>
<comment type="similarity">
    <text evidence="1">Belongs to the short-chain dehydrogenases/reductases (SDR) family.</text>
</comment>
<keyword evidence="3" id="KW-1185">Reference proteome</keyword>
<dbReference type="PANTHER" id="PTHR42760">
    <property type="entry name" value="SHORT-CHAIN DEHYDROGENASES/REDUCTASES FAMILY MEMBER"/>
    <property type="match status" value="1"/>
</dbReference>
<name>A0ABQ1MFB7_9BACT</name>
<reference evidence="3" key="1">
    <citation type="journal article" date="2019" name="Int. J. Syst. Evol. Microbiol.">
        <title>The Global Catalogue of Microorganisms (GCM) 10K type strain sequencing project: providing services to taxonomists for standard genome sequencing and annotation.</title>
        <authorList>
            <consortium name="The Broad Institute Genomics Platform"/>
            <consortium name="The Broad Institute Genome Sequencing Center for Infectious Disease"/>
            <person name="Wu L."/>
            <person name="Ma J."/>
        </authorList>
    </citation>
    <scope>NUCLEOTIDE SEQUENCE [LARGE SCALE GENOMIC DNA]</scope>
    <source>
        <strain evidence="3">CGMCC 1.10832</strain>
    </source>
</reference>
<dbReference type="RefSeq" id="WP_188463734.1">
    <property type="nucleotide sequence ID" value="NZ_BAABHU010000007.1"/>
</dbReference>
<dbReference type="Proteomes" id="UP000636010">
    <property type="component" value="Unassembled WGS sequence"/>
</dbReference>
<sequence length="224" mass="24674">MNILVSGANGNLGSAVVEHLTNQGKNIWALYGKEEATKNDNPSIKKHVVDLMEAEAAESTVKNMKEEMQIIHAAVLTVGGFAMGDISNTSTKDIHHQISLNFDTAYHLVQPLLRNMEKGGTIFLIGAKPALNTDELKGKLAYGLSKKMVFTLAEVINADTEKHGISCSVIVPDIIDTPPNRESMPKMDFTKWVKPKEIAETINFYLDNSYLRQNIIKAYGSLKS</sequence>
<protein>
    <submittedName>
        <fullName evidence="2">3-ketoacyl-ACP reductase</fullName>
    </submittedName>
</protein>
<dbReference type="PANTHER" id="PTHR42760:SF40">
    <property type="entry name" value="3-OXOACYL-[ACYL-CARRIER-PROTEIN] REDUCTASE, CHLOROPLASTIC"/>
    <property type="match status" value="1"/>
</dbReference>
<evidence type="ECO:0000313" key="2">
    <source>
        <dbReference type="EMBL" id="GGC38062.1"/>
    </source>
</evidence>
<accession>A0ABQ1MFB7</accession>